<evidence type="ECO:0000256" key="1">
    <source>
        <dbReference type="SAM" id="Phobius"/>
    </source>
</evidence>
<dbReference type="AlphaFoldDB" id="A0A830EMF0"/>
<reference evidence="2" key="1">
    <citation type="journal article" date="2014" name="Int. J. Syst. Evol. Microbiol.">
        <title>Complete genome sequence of Corynebacterium casei LMG S-19264T (=DSM 44701T), isolated from a smear-ripened cheese.</title>
        <authorList>
            <consortium name="US DOE Joint Genome Institute (JGI-PGF)"/>
            <person name="Walter F."/>
            <person name="Albersmeier A."/>
            <person name="Kalinowski J."/>
            <person name="Ruckert C."/>
        </authorList>
    </citation>
    <scope>NUCLEOTIDE SEQUENCE</scope>
    <source>
        <strain evidence="2">JCM 14359</strain>
    </source>
</reference>
<feature type="transmembrane region" description="Helical" evidence="1">
    <location>
        <begin position="171"/>
        <end position="188"/>
    </location>
</feature>
<feature type="transmembrane region" description="Helical" evidence="1">
    <location>
        <begin position="322"/>
        <end position="348"/>
    </location>
</feature>
<dbReference type="OrthoDB" id="313450at2157"/>
<keyword evidence="3" id="KW-1185">Reference proteome</keyword>
<protein>
    <recommendedName>
        <fullName evidence="4">Hydrolase</fullName>
    </recommendedName>
</protein>
<dbReference type="Proteomes" id="UP000653099">
    <property type="component" value="Unassembled WGS sequence"/>
</dbReference>
<feature type="transmembrane region" description="Helical" evidence="1">
    <location>
        <begin position="284"/>
        <end position="302"/>
    </location>
</feature>
<dbReference type="RefSeq" id="WP_188786647.1">
    <property type="nucleotide sequence ID" value="NZ_BMOC01000007.1"/>
</dbReference>
<feature type="transmembrane region" description="Helical" evidence="1">
    <location>
        <begin position="221"/>
        <end position="244"/>
    </location>
</feature>
<feature type="transmembrane region" description="Helical" evidence="1">
    <location>
        <begin position="120"/>
        <end position="138"/>
    </location>
</feature>
<comment type="caution">
    <text evidence="2">The sequence shown here is derived from an EMBL/GenBank/DDBJ whole genome shotgun (WGS) entry which is preliminary data.</text>
</comment>
<evidence type="ECO:0000313" key="2">
    <source>
        <dbReference type="EMBL" id="GGJ05106.1"/>
    </source>
</evidence>
<name>A0A830EMF0_9EURY</name>
<accession>A0A830EMF0</accession>
<dbReference type="EMBL" id="BMOC01000007">
    <property type="protein sequence ID" value="GGJ05106.1"/>
    <property type="molecule type" value="Genomic_DNA"/>
</dbReference>
<feature type="transmembrane region" description="Helical" evidence="1">
    <location>
        <begin position="144"/>
        <end position="164"/>
    </location>
</feature>
<feature type="transmembrane region" description="Helical" evidence="1">
    <location>
        <begin position="82"/>
        <end position="99"/>
    </location>
</feature>
<organism evidence="2 3">
    <name type="scientific">Halobellus salinus</name>
    <dbReference type="NCBI Taxonomy" id="931585"/>
    <lineage>
        <taxon>Archaea</taxon>
        <taxon>Methanobacteriati</taxon>
        <taxon>Methanobacteriota</taxon>
        <taxon>Stenosarchaea group</taxon>
        <taxon>Halobacteria</taxon>
        <taxon>Halobacteriales</taxon>
        <taxon>Haloferacaceae</taxon>
        <taxon>Halobellus</taxon>
    </lineage>
</organism>
<gene>
    <name evidence="2" type="ORF">GCM10008995_13650</name>
</gene>
<keyword evidence="1" id="KW-0812">Transmembrane</keyword>
<keyword evidence="1" id="KW-0472">Membrane</keyword>
<evidence type="ECO:0000313" key="3">
    <source>
        <dbReference type="Proteomes" id="UP000653099"/>
    </source>
</evidence>
<evidence type="ECO:0008006" key="4">
    <source>
        <dbReference type="Google" id="ProtNLM"/>
    </source>
</evidence>
<proteinExistence type="predicted"/>
<reference evidence="2" key="2">
    <citation type="submission" date="2020-09" db="EMBL/GenBank/DDBJ databases">
        <authorList>
            <person name="Sun Q."/>
            <person name="Ohkuma M."/>
        </authorList>
    </citation>
    <scope>NUCLEOTIDE SEQUENCE</scope>
    <source>
        <strain evidence="2">JCM 14359</strain>
    </source>
</reference>
<keyword evidence="1" id="KW-1133">Transmembrane helix</keyword>
<sequence length="349" mass="35022">MFVGHEFLAFALAGWGALGVGRDDRTALNAGVVAAVAALLPDFDVGYAAATYAVAVAGGTPLGWETFWGVANATHRVATHPLPTGVVATLVLGAAVAGSRGQRSAPGGRSRPRSERIARVALAGSAVVGSAVLLWGFRTVVSPAAAAVAGGFLACVAVAGWLLATRTALSLSGTIAAAGVGFLSHPFGDTLLAAPPPLLSPFGPPVWTGRVSLAADPTLDIVSVLFAELAAVWAGLVVFSRVAGHRTDIGGRLRDALDRRAGVGLAYAPAAGLLPRPTIVDAHVLGATIVPFAAVVGVWVGYTSFPRGVAVAHADADARRTGAVYTGVVAGVTALTLASVAYTVVYALV</sequence>